<evidence type="ECO:0000313" key="3">
    <source>
        <dbReference type="EMBL" id="MBC9252329.1"/>
    </source>
</evidence>
<name>A0ABR7S5V8_AQUAC</name>
<organism evidence="3 4">
    <name type="scientific">Aquipseudomonas alcaligenes</name>
    <name type="common">Pseudomonas alcaligenes</name>
    <dbReference type="NCBI Taxonomy" id="43263"/>
    <lineage>
        <taxon>Bacteria</taxon>
        <taxon>Pseudomonadati</taxon>
        <taxon>Pseudomonadota</taxon>
        <taxon>Gammaproteobacteria</taxon>
        <taxon>Pseudomonadales</taxon>
        <taxon>Pseudomonadaceae</taxon>
        <taxon>Aquipseudomonas</taxon>
    </lineage>
</organism>
<reference evidence="3 4" key="1">
    <citation type="submission" date="2016-06" db="EMBL/GenBank/DDBJ databases">
        <authorList>
            <person name="Ramos C."/>
            <person name="Pintado A."/>
            <person name="Crespo-Gomez J.I."/>
        </authorList>
    </citation>
    <scope>NUCLEOTIDE SEQUENCE [LARGE SCALE GENOMIC DNA]</scope>
    <source>
        <strain evidence="3 4">AVO110</strain>
    </source>
</reference>
<feature type="domain" description="ABC-type transport auxiliary lipoprotein component" evidence="2">
    <location>
        <begin position="30"/>
        <end position="184"/>
    </location>
</feature>
<feature type="region of interest" description="Disordered" evidence="1">
    <location>
        <begin position="193"/>
        <end position="234"/>
    </location>
</feature>
<dbReference type="RefSeq" id="WP_187807796.1">
    <property type="nucleotide sequence ID" value="NZ_LZEU01000001.1"/>
</dbReference>
<dbReference type="SUPFAM" id="SSF159594">
    <property type="entry name" value="XCC0632-like"/>
    <property type="match status" value="1"/>
</dbReference>
<gene>
    <name evidence="3" type="ORF">A9179_18820</name>
</gene>
<dbReference type="InterPro" id="IPR005586">
    <property type="entry name" value="ABC_trans_aux"/>
</dbReference>
<protein>
    <recommendedName>
        <fullName evidence="2">ABC-type transport auxiliary lipoprotein component domain-containing protein</fullName>
    </recommendedName>
</protein>
<evidence type="ECO:0000259" key="2">
    <source>
        <dbReference type="Pfam" id="PF03886"/>
    </source>
</evidence>
<dbReference type="PROSITE" id="PS51257">
    <property type="entry name" value="PROKAR_LIPOPROTEIN"/>
    <property type="match status" value="1"/>
</dbReference>
<dbReference type="Gene3D" id="3.40.50.10610">
    <property type="entry name" value="ABC-type transport auxiliary lipoprotein component"/>
    <property type="match status" value="1"/>
</dbReference>
<dbReference type="Pfam" id="PF03886">
    <property type="entry name" value="ABC_trans_aux"/>
    <property type="match status" value="1"/>
</dbReference>
<comment type="caution">
    <text evidence="3">The sequence shown here is derived from an EMBL/GenBank/DDBJ whole genome shotgun (WGS) entry which is preliminary data.</text>
</comment>
<dbReference type="EMBL" id="LZEU01000001">
    <property type="protein sequence ID" value="MBC9252329.1"/>
    <property type="molecule type" value="Genomic_DNA"/>
</dbReference>
<evidence type="ECO:0000256" key="1">
    <source>
        <dbReference type="SAM" id="MobiDB-lite"/>
    </source>
</evidence>
<keyword evidence="4" id="KW-1185">Reference proteome</keyword>
<evidence type="ECO:0000313" key="4">
    <source>
        <dbReference type="Proteomes" id="UP000744555"/>
    </source>
</evidence>
<dbReference type="Proteomes" id="UP000744555">
    <property type="component" value="Unassembled WGS sequence"/>
</dbReference>
<proteinExistence type="predicted"/>
<sequence length="234" mass="25289">MTVLRLPAVLLLAGLLGLVGCTAHKPMPLYQLDAGSPKVPQQAQGLAVLLGPVSIADYLQREAFLQRQNDGSLVAAEDARWAGSLAADIDQVLLRLLASRLDSQRLVLAPSHSGFTPDVQVLLNISRLDSGPHHPAVLEAQWRLLDRSGQLRDSRLLRLEEAHDGSAADQVQAQSRLLRQLVLQLGDAIEPLRNQPVAEASKPATPPARPSKPQQKAPIPLVTPSRSNGEVLRF</sequence>
<accession>A0ABR7S5V8</accession>